<sequence>MAIGFGFSRLSAWKLKGRQLARVAIIASALLAGQAAALAPEHEARRLMLAIEESVAGEHWGEAGEYLNRLQLLDAEKPVDYHYYRGRVMLQSSHFNEAQAALDAYVAKAGTEGSHYQSALKLITEIERARKETAQVAPVGEETRIAVIEPAGDKRSASLRKLYLTDSDREALVLHLNSLLGIAGWRQDQAIVRLDRPADIEYRLSVGGNAISIQEMQRNSSGGVTRTTGQIPVFGVNPQVEWRCEPAVATCWVYDPRDGSRLFQLSPSRSQAQEIAQTLGKLIRNLQAPSGS</sequence>
<dbReference type="EMBL" id="LAZR01001028">
    <property type="protein sequence ID" value="KKN52223.1"/>
    <property type="molecule type" value="Genomic_DNA"/>
</dbReference>
<comment type="caution">
    <text evidence="1">The sequence shown here is derived from an EMBL/GenBank/DDBJ whole genome shotgun (WGS) entry which is preliminary data.</text>
</comment>
<dbReference type="AlphaFoldDB" id="A0A0F9UF11"/>
<evidence type="ECO:0008006" key="2">
    <source>
        <dbReference type="Google" id="ProtNLM"/>
    </source>
</evidence>
<reference evidence="1" key="1">
    <citation type="journal article" date="2015" name="Nature">
        <title>Complex archaea that bridge the gap between prokaryotes and eukaryotes.</title>
        <authorList>
            <person name="Spang A."/>
            <person name="Saw J.H."/>
            <person name="Jorgensen S.L."/>
            <person name="Zaremba-Niedzwiedzka K."/>
            <person name="Martijn J."/>
            <person name="Lind A.E."/>
            <person name="van Eijk R."/>
            <person name="Schleper C."/>
            <person name="Guy L."/>
            <person name="Ettema T.J."/>
        </authorList>
    </citation>
    <scope>NUCLEOTIDE SEQUENCE</scope>
</reference>
<organism evidence="1">
    <name type="scientific">marine sediment metagenome</name>
    <dbReference type="NCBI Taxonomy" id="412755"/>
    <lineage>
        <taxon>unclassified sequences</taxon>
        <taxon>metagenomes</taxon>
        <taxon>ecological metagenomes</taxon>
    </lineage>
</organism>
<name>A0A0F9UF11_9ZZZZ</name>
<gene>
    <name evidence="1" type="ORF">LCGC14_0614870</name>
</gene>
<protein>
    <recommendedName>
        <fullName evidence="2">Protein containing tetratricopeptide repeat</fullName>
    </recommendedName>
</protein>
<accession>A0A0F9UF11</accession>
<evidence type="ECO:0000313" key="1">
    <source>
        <dbReference type="EMBL" id="KKN52223.1"/>
    </source>
</evidence>
<proteinExistence type="predicted"/>